<dbReference type="AlphaFoldDB" id="A0A8K0UWE8"/>
<evidence type="ECO:0000313" key="3">
    <source>
        <dbReference type="Proteomes" id="UP000813824"/>
    </source>
</evidence>
<feature type="signal peptide" evidence="1">
    <location>
        <begin position="1"/>
        <end position="17"/>
    </location>
</feature>
<keyword evidence="3" id="KW-1185">Reference proteome</keyword>
<accession>A0A8K0UWE8</accession>
<keyword evidence="1" id="KW-0732">Signal</keyword>
<dbReference type="Proteomes" id="UP000813824">
    <property type="component" value="Unassembled WGS sequence"/>
</dbReference>
<gene>
    <name evidence="2" type="ORF">BXZ70DRAFT_523151</name>
</gene>
<evidence type="ECO:0000313" key="2">
    <source>
        <dbReference type="EMBL" id="KAH8105392.1"/>
    </source>
</evidence>
<comment type="caution">
    <text evidence="2">The sequence shown here is derived from an EMBL/GenBank/DDBJ whole genome shotgun (WGS) entry which is preliminary data.</text>
</comment>
<proteinExistence type="predicted"/>
<sequence length="229" mass="24068">MLFLALAQLGLMAVTIALPPSNTTNAPGSNITLPALSTTDGTQTASCDGINGGVHSLEAFSLSAVHKDNSSELLVLGQGGVVNDIDIKVFSTFSTFPFNDFPTITLDSGNLTPNGDDSDLAVTAPVNEGDELSFMFSMNPPPPASIYCAVPIIDSKETFHLAVNGDADSFSLCQTGRASTSQVNVVFKPSQNNSESYFIDTCKPVKLLMKAIEAEETSVGLQRGALCRL</sequence>
<dbReference type="EMBL" id="JAEVFJ010000004">
    <property type="protein sequence ID" value="KAH8105392.1"/>
    <property type="molecule type" value="Genomic_DNA"/>
</dbReference>
<dbReference type="OrthoDB" id="2844016at2759"/>
<reference evidence="2" key="1">
    <citation type="journal article" date="2021" name="New Phytol.">
        <title>Evolutionary innovations through gain and loss of genes in the ectomycorrhizal Boletales.</title>
        <authorList>
            <person name="Wu G."/>
            <person name="Miyauchi S."/>
            <person name="Morin E."/>
            <person name="Kuo A."/>
            <person name="Drula E."/>
            <person name="Varga T."/>
            <person name="Kohler A."/>
            <person name="Feng B."/>
            <person name="Cao Y."/>
            <person name="Lipzen A."/>
            <person name="Daum C."/>
            <person name="Hundley H."/>
            <person name="Pangilinan J."/>
            <person name="Johnson J."/>
            <person name="Barry K."/>
            <person name="LaButti K."/>
            <person name="Ng V."/>
            <person name="Ahrendt S."/>
            <person name="Min B."/>
            <person name="Choi I.G."/>
            <person name="Park H."/>
            <person name="Plett J.M."/>
            <person name="Magnuson J."/>
            <person name="Spatafora J.W."/>
            <person name="Nagy L.G."/>
            <person name="Henrissat B."/>
            <person name="Grigoriev I.V."/>
            <person name="Yang Z.L."/>
            <person name="Xu J."/>
            <person name="Martin F.M."/>
        </authorList>
    </citation>
    <scope>NUCLEOTIDE SEQUENCE</scope>
    <source>
        <strain evidence="2">KKN 215</strain>
    </source>
</reference>
<organism evidence="2 3">
    <name type="scientific">Cristinia sonorae</name>
    <dbReference type="NCBI Taxonomy" id="1940300"/>
    <lineage>
        <taxon>Eukaryota</taxon>
        <taxon>Fungi</taxon>
        <taxon>Dikarya</taxon>
        <taxon>Basidiomycota</taxon>
        <taxon>Agaricomycotina</taxon>
        <taxon>Agaricomycetes</taxon>
        <taxon>Agaricomycetidae</taxon>
        <taxon>Agaricales</taxon>
        <taxon>Pleurotineae</taxon>
        <taxon>Stephanosporaceae</taxon>
        <taxon>Cristinia</taxon>
    </lineage>
</organism>
<evidence type="ECO:0000256" key="1">
    <source>
        <dbReference type="SAM" id="SignalP"/>
    </source>
</evidence>
<protein>
    <submittedName>
        <fullName evidence="2">Uncharacterized protein</fullName>
    </submittedName>
</protein>
<feature type="chain" id="PRO_5035420624" evidence="1">
    <location>
        <begin position="18"/>
        <end position="229"/>
    </location>
</feature>
<name>A0A8K0UWE8_9AGAR</name>